<feature type="chain" id="PRO_5014720893" evidence="1">
    <location>
        <begin position="22"/>
        <end position="161"/>
    </location>
</feature>
<name>A0A2M4C695_9DIPT</name>
<sequence>MHFPSFLCLSLALSLVDRFLGANTKISVPGGLGLRWSRSVGGEGGVPKNLSTLPPDTHKKTINFSLYNASLHLALRCSQPTQLLSTRFPGVVFGIVLVVGELRDLCVCEGVSIVLDTRLRRNHSLSLFRSHSLSPSLSRSHSLSLVLDSDESLRGKKESPP</sequence>
<dbReference type="AlphaFoldDB" id="A0A2M4C695"/>
<organism evidence="2">
    <name type="scientific">Anopheles marajoara</name>
    <dbReference type="NCBI Taxonomy" id="58244"/>
    <lineage>
        <taxon>Eukaryota</taxon>
        <taxon>Metazoa</taxon>
        <taxon>Ecdysozoa</taxon>
        <taxon>Arthropoda</taxon>
        <taxon>Hexapoda</taxon>
        <taxon>Insecta</taxon>
        <taxon>Pterygota</taxon>
        <taxon>Neoptera</taxon>
        <taxon>Endopterygota</taxon>
        <taxon>Diptera</taxon>
        <taxon>Nematocera</taxon>
        <taxon>Culicoidea</taxon>
        <taxon>Culicidae</taxon>
        <taxon>Anophelinae</taxon>
        <taxon>Anopheles</taxon>
    </lineage>
</organism>
<keyword evidence="1" id="KW-0732">Signal</keyword>
<evidence type="ECO:0000256" key="1">
    <source>
        <dbReference type="SAM" id="SignalP"/>
    </source>
</evidence>
<evidence type="ECO:0000313" key="2">
    <source>
        <dbReference type="EMBL" id="MBW60789.1"/>
    </source>
</evidence>
<dbReference type="EMBL" id="GGFJ01011648">
    <property type="protein sequence ID" value="MBW60789.1"/>
    <property type="molecule type" value="Transcribed_RNA"/>
</dbReference>
<reference evidence="2" key="1">
    <citation type="submission" date="2018-01" db="EMBL/GenBank/DDBJ databases">
        <title>An insight into the sialome of Amazonian anophelines.</title>
        <authorList>
            <person name="Ribeiro J.M."/>
            <person name="Scarpassa V."/>
            <person name="Calvo E."/>
        </authorList>
    </citation>
    <scope>NUCLEOTIDE SEQUENCE</scope>
    <source>
        <tissue evidence="2">Salivary glands</tissue>
    </source>
</reference>
<protein>
    <submittedName>
        <fullName evidence="2">Putative secreted protein</fullName>
    </submittedName>
</protein>
<accession>A0A2M4C695</accession>
<feature type="signal peptide" evidence="1">
    <location>
        <begin position="1"/>
        <end position="21"/>
    </location>
</feature>
<proteinExistence type="predicted"/>